<evidence type="ECO:0000256" key="1">
    <source>
        <dbReference type="SAM" id="Phobius"/>
    </source>
</evidence>
<keyword evidence="3" id="KW-1185">Reference proteome</keyword>
<accession>A0A812WGN2</accession>
<dbReference type="EMBL" id="CAJNIZ010044286">
    <property type="protein sequence ID" value="CAE7684180.1"/>
    <property type="molecule type" value="Genomic_DNA"/>
</dbReference>
<evidence type="ECO:0000313" key="2">
    <source>
        <dbReference type="EMBL" id="CAE7684180.1"/>
    </source>
</evidence>
<keyword evidence="1" id="KW-0472">Membrane</keyword>
<organism evidence="2 3">
    <name type="scientific">Symbiodinium pilosum</name>
    <name type="common">Dinoflagellate</name>
    <dbReference type="NCBI Taxonomy" id="2952"/>
    <lineage>
        <taxon>Eukaryota</taxon>
        <taxon>Sar</taxon>
        <taxon>Alveolata</taxon>
        <taxon>Dinophyceae</taxon>
        <taxon>Suessiales</taxon>
        <taxon>Symbiodiniaceae</taxon>
        <taxon>Symbiodinium</taxon>
    </lineage>
</organism>
<dbReference type="Proteomes" id="UP000649617">
    <property type="component" value="Unassembled WGS sequence"/>
</dbReference>
<sequence>MTTSFVSQQTQLFHEVWRSIGLEIIIFVVTLVCAFAVRRFSPSPRKDCFPEGLRCAEACSAAEALRTGEAPSAH</sequence>
<keyword evidence="1" id="KW-0812">Transmembrane</keyword>
<reference evidence="2" key="1">
    <citation type="submission" date="2021-02" db="EMBL/GenBank/DDBJ databases">
        <authorList>
            <person name="Dougan E. K."/>
            <person name="Rhodes N."/>
            <person name="Thang M."/>
            <person name="Chan C."/>
        </authorList>
    </citation>
    <scope>NUCLEOTIDE SEQUENCE</scope>
</reference>
<dbReference type="AlphaFoldDB" id="A0A812WGN2"/>
<protein>
    <submittedName>
        <fullName evidence="2">Uncharacterized protein</fullName>
    </submittedName>
</protein>
<gene>
    <name evidence="2" type="ORF">SPIL2461_LOCUS19105</name>
</gene>
<keyword evidence="1" id="KW-1133">Transmembrane helix</keyword>
<comment type="caution">
    <text evidence="2">The sequence shown here is derived from an EMBL/GenBank/DDBJ whole genome shotgun (WGS) entry which is preliminary data.</text>
</comment>
<evidence type="ECO:0000313" key="3">
    <source>
        <dbReference type="Proteomes" id="UP000649617"/>
    </source>
</evidence>
<name>A0A812WGN2_SYMPI</name>
<proteinExistence type="predicted"/>
<feature type="transmembrane region" description="Helical" evidence="1">
    <location>
        <begin position="20"/>
        <end position="37"/>
    </location>
</feature>